<organism evidence="1 2">
    <name type="scientific">Actinomadura rubrobrunea</name>
    <dbReference type="NCBI Taxonomy" id="115335"/>
    <lineage>
        <taxon>Bacteria</taxon>
        <taxon>Bacillati</taxon>
        <taxon>Actinomycetota</taxon>
        <taxon>Actinomycetes</taxon>
        <taxon>Streptosporangiales</taxon>
        <taxon>Thermomonosporaceae</taxon>
        <taxon>Actinomadura</taxon>
    </lineage>
</organism>
<proteinExistence type="predicted"/>
<dbReference type="EMBL" id="BSRZ01000005">
    <property type="protein sequence ID" value="GLW64574.1"/>
    <property type="molecule type" value="Genomic_DNA"/>
</dbReference>
<name>A0A9W6PU67_9ACTN</name>
<gene>
    <name evidence="1" type="ORF">Arub01_28180</name>
</gene>
<comment type="caution">
    <text evidence="1">The sequence shown here is derived from an EMBL/GenBank/DDBJ whole genome shotgun (WGS) entry which is preliminary data.</text>
</comment>
<evidence type="ECO:0000313" key="1">
    <source>
        <dbReference type="EMBL" id="GLW64574.1"/>
    </source>
</evidence>
<dbReference type="AlphaFoldDB" id="A0A9W6PU67"/>
<sequence>MADGGELVNPHAHGAVPFMPVGATLDGMAPPAIRCAEHRRRPSRLPRLRRWRTLVDLDGIVQPIPRLLRCARRVRELEA</sequence>
<accession>A0A9W6PU67</accession>
<evidence type="ECO:0000313" key="2">
    <source>
        <dbReference type="Proteomes" id="UP001165124"/>
    </source>
</evidence>
<keyword evidence="2" id="KW-1185">Reference proteome</keyword>
<dbReference type="Proteomes" id="UP001165124">
    <property type="component" value="Unassembled WGS sequence"/>
</dbReference>
<protein>
    <submittedName>
        <fullName evidence="1">Uncharacterized protein</fullName>
    </submittedName>
</protein>
<reference evidence="1" key="1">
    <citation type="submission" date="2023-02" db="EMBL/GenBank/DDBJ databases">
        <title>Actinomadura rubrobrunea NBRC 14622.</title>
        <authorList>
            <person name="Ichikawa N."/>
            <person name="Sato H."/>
            <person name="Tonouchi N."/>
        </authorList>
    </citation>
    <scope>NUCLEOTIDE SEQUENCE</scope>
    <source>
        <strain evidence="1">NBRC 14622</strain>
    </source>
</reference>